<dbReference type="AlphaFoldDB" id="A0A1G6MFE7"/>
<gene>
    <name evidence="4" type="ORF">SAMN05660690_1836</name>
</gene>
<evidence type="ECO:0000313" key="5">
    <source>
        <dbReference type="Proteomes" id="UP000199416"/>
    </source>
</evidence>
<dbReference type="PIRSF" id="PIRSF002741">
    <property type="entry name" value="MppA"/>
    <property type="match status" value="1"/>
</dbReference>
<proteinExistence type="predicted"/>
<dbReference type="EMBL" id="FMZF01000002">
    <property type="protein sequence ID" value="SDC54348.1"/>
    <property type="molecule type" value="Genomic_DNA"/>
</dbReference>
<dbReference type="CDD" id="cd00995">
    <property type="entry name" value="PBP2_NikA_DppA_OppA_like"/>
    <property type="match status" value="1"/>
</dbReference>
<dbReference type="GO" id="GO:0015833">
    <property type="term" value="P:peptide transport"/>
    <property type="evidence" value="ECO:0007669"/>
    <property type="project" value="TreeGrafter"/>
</dbReference>
<reference evidence="5" key="1">
    <citation type="submission" date="2016-10" db="EMBL/GenBank/DDBJ databases">
        <authorList>
            <person name="Varghese N."/>
            <person name="Submissions S."/>
        </authorList>
    </citation>
    <scope>NUCLEOTIDE SEQUENCE [LARGE SCALE GENOMIC DNA]</scope>
    <source>
        <strain evidence="5">DSM 45421</strain>
    </source>
</reference>
<keyword evidence="5" id="KW-1185">Reference proteome</keyword>
<evidence type="ECO:0000313" key="4">
    <source>
        <dbReference type="EMBL" id="SDC54348.1"/>
    </source>
</evidence>
<dbReference type="GO" id="GO:0043190">
    <property type="term" value="C:ATP-binding cassette (ABC) transporter complex"/>
    <property type="evidence" value="ECO:0007669"/>
    <property type="project" value="InterPro"/>
</dbReference>
<dbReference type="InterPro" id="IPR030678">
    <property type="entry name" value="Peptide/Ni-bd"/>
</dbReference>
<dbReference type="InterPro" id="IPR000914">
    <property type="entry name" value="SBP_5_dom"/>
</dbReference>
<dbReference type="OrthoDB" id="9046151at2"/>
<feature type="region of interest" description="Disordered" evidence="1">
    <location>
        <begin position="44"/>
        <end position="66"/>
    </location>
</feature>
<dbReference type="GO" id="GO:0042597">
    <property type="term" value="C:periplasmic space"/>
    <property type="evidence" value="ECO:0007669"/>
    <property type="project" value="UniProtKB-ARBA"/>
</dbReference>
<dbReference type="Gene3D" id="3.90.76.10">
    <property type="entry name" value="Dipeptide-binding Protein, Domain 1"/>
    <property type="match status" value="1"/>
</dbReference>
<organism evidence="4 5">
    <name type="scientific">Geodermatophilus telluris</name>
    <dbReference type="NCBI Taxonomy" id="1190417"/>
    <lineage>
        <taxon>Bacteria</taxon>
        <taxon>Bacillati</taxon>
        <taxon>Actinomycetota</taxon>
        <taxon>Actinomycetes</taxon>
        <taxon>Geodermatophilales</taxon>
        <taxon>Geodermatophilaceae</taxon>
        <taxon>Geodermatophilus</taxon>
    </lineage>
</organism>
<dbReference type="Gene3D" id="3.10.105.10">
    <property type="entry name" value="Dipeptide-binding Protein, Domain 3"/>
    <property type="match status" value="1"/>
</dbReference>
<feature type="signal peptide" evidence="2">
    <location>
        <begin position="1"/>
        <end position="23"/>
    </location>
</feature>
<dbReference type="GO" id="GO:1904680">
    <property type="term" value="F:peptide transmembrane transporter activity"/>
    <property type="evidence" value="ECO:0007669"/>
    <property type="project" value="TreeGrafter"/>
</dbReference>
<dbReference type="Gene3D" id="3.40.190.10">
    <property type="entry name" value="Periplasmic binding protein-like II"/>
    <property type="match status" value="1"/>
</dbReference>
<feature type="chain" id="PRO_5039158706" evidence="2">
    <location>
        <begin position="24"/>
        <end position="554"/>
    </location>
</feature>
<dbReference type="PANTHER" id="PTHR30290:SF83">
    <property type="entry name" value="ABC TRANSPORTER SUBSTRATE-BINDING PROTEIN"/>
    <property type="match status" value="1"/>
</dbReference>
<dbReference type="PANTHER" id="PTHR30290">
    <property type="entry name" value="PERIPLASMIC BINDING COMPONENT OF ABC TRANSPORTER"/>
    <property type="match status" value="1"/>
</dbReference>
<sequence>MKLSKRRSALVAAGISGALLLSACGGGSDDSGSGGSAAGGEGGGTFSVYIGEPENPLVPGNTTESEGDQVISSLWTGLVRYTEEGEVDYSGVAESIESEDNTTWTVTLKDGWTFHDGSPVTAESFVNAWNYTAYSPNAQGAASYLSRIAGYADLQAPVDEATGEATGEPVATEMSGLQVVDDTTFTVTLSTPFSNFPAITGYNSFHPLPEAFFDDPEAFGTRPIGNGPFQAEEDFVPGQGITLTRYDDYAGEDAAQADSVQYVVYADVNTAYTDVQAGNLDIVDVIPPDVIESAESEFGDRFIRTESSQITYLSFPTYDERFADPRVRQAFSMAVDRAAISDAIFAGTRTPADSFIPPVIDGYREGSCTYCTLDPEQANQLLEEAGFDKSQPVDLWFNSGAGHDAWMEAVGNQLRDNLGIEYTLQGNLDFAEYLPLLESKGVAGPFRYGWSFDYPAADSYITPLFTTSSLAPAGSNYSFYTDPQVDQLVVEGDQAESPEAGIESYQAAEDIINEAMPMAPMFFTEIQSVTSENVSNVRLDLFQHIVTSEVTVNS</sequence>
<dbReference type="SUPFAM" id="SSF53850">
    <property type="entry name" value="Periplasmic binding protein-like II"/>
    <property type="match status" value="1"/>
</dbReference>
<evidence type="ECO:0000256" key="1">
    <source>
        <dbReference type="SAM" id="MobiDB-lite"/>
    </source>
</evidence>
<protein>
    <submittedName>
        <fullName evidence="4">Oligopeptide transport system substrate-binding protein</fullName>
    </submittedName>
</protein>
<dbReference type="STRING" id="1190417.SAMN05660690_1836"/>
<accession>A0A1G6MFE7</accession>
<dbReference type="RefSeq" id="WP_091365278.1">
    <property type="nucleotide sequence ID" value="NZ_FMZF01000002.1"/>
</dbReference>
<name>A0A1G6MFE7_9ACTN</name>
<dbReference type="Proteomes" id="UP000199416">
    <property type="component" value="Unassembled WGS sequence"/>
</dbReference>
<dbReference type="InterPro" id="IPR039424">
    <property type="entry name" value="SBP_5"/>
</dbReference>
<feature type="domain" description="Solute-binding protein family 5" evidence="3">
    <location>
        <begin position="91"/>
        <end position="468"/>
    </location>
</feature>
<evidence type="ECO:0000256" key="2">
    <source>
        <dbReference type="SAM" id="SignalP"/>
    </source>
</evidence>
<evidence type="ECO:0000259" key="3">
    <source>
        <dbReference type="Pfam" id="PF00496"/>
    </source>
</evidence>
<keyword evidence="2" id="KW-0732">Signal</keyword>
<dbReference type="Pfam" id="PF00496">
    <property type="entry name" value="SBP_bac_5"/>
    <property type="match status" value="1"/>
</dbReference>
<dbReference type="PROSITE" id="PS51257">
    <property type="entry name" value="PROKAR_LIPOPROTEIN"/>
    <property type="match status" value="1"/>
</dbReference>